<evidence type="ECO:0000256" key="2">
    <source>
        <dbReference type="ARBA" id="ARBA00023239"/>
    </source>
</evidence>
<dbReference type="InterPro" id="IPR029062">
    <property type="entry name" value="Class_I_gatase-like"/>
</dbReference>
<evidence type="ECO:0000256" key="3">
    <source>
        <dbReference type="ARBA" id="ARBA00038493"/>
    </source>
</evidence>
<evidence type="ECO:0000313" key="6">
    <source>
        <dbReference type="Proteomes" id="UP000315439"/>
    </source>
</evidence>
<evidence type="ECO:0000313" key="5">
    <source>
        <dbReference type="EMBL" id="TQV87656.1"/>
    </source>
</evidence>
<organism evidence="5 6">
    <name type="scientific">Aliikangiella coralliicola</name>
    <dbReference type="NCBI Taxonomy" id="2592383"/>
    <lineage>
        <taxon>Bacteria</taxon>
        <taxon>Pseudomonadati</taxon>
        <taxon>Pseudomonadota</taxon>
        <taxon>Gammaproteobacteria</taxon>
        <taxon>Oceanospirillales</taxon>
        <taxon>Pleioneaceae</taxon>
        <taxon>Aliikangiella</taxon>
    </lineage>
</organism>
<comment type="similarity">
    <text evidence="3">Belongs to the peptidase C56 family. HSP31-like subfamily.</text>
</comment>
<dbReference type="GO" id="GO:0019243">
    <property type="term" value="P:methylglyoxal catabolic process to D-lactate via S-lactoyl-glutathione"/>
    <property type="evidence" value="ECO:0007669"/>
    <property type="project" value="TreeGrafter"/>
</dbReference>
<dbReference type="CDD" id="cd03141">
    <property type="entry name" value="GATase1_Hsp31_like"/>
    <property type="match status" value="1"/>
</dbReference>
<dbReference type="GO" id="GO:0005737">
    <property type="term" value="C:cytoplasm"/>
    <property type="evidence" value="ECO:0007669"/>
    <property type="project" value="TreeGrafter"/>
</dbReference>
<dbReference type="OrthoDB" id="9792284at2"/>
<keyword evidence="5" id="KW-0315">Glutamine amidotransferase</keyword>
<dbReference type="SUPFAM" id="SSF52317">
    <property type="entry name" value="Class I glutamine amidotransferase-like"/>
    <property type="match status" value="1"/>
</dbReference>
<protein>
    <submittedName>
        <fullName evidence="5">Type 1 glutamine amidotransferase domain-containing protein</fullName>
    </submittedName>
</protein>
<evidence type="ECO:0000259" key="4">
    <source>
        <dbReference type="Pfam" id="PF01965"/>
    </source>
</evidence>
<dbReference type="Proteomes" id="UP000315439">
    <property type="component" value="Unassembled WGS sequence"/>
</dbReference>
<keyword evidence="6" id="KW-1185">Reference proteome</keyword>
<dbReference type="Gene3D" id="3.40.50.880">
    <property type="match status" value="1"/>
</dbReference>
<keyword evidence="5" id="KW-0808">Transferase</keyword>
<keyword evidence="1" id="KW-0346">Stress response</keyword>
<dbReference type="InterPro" id="IPR002818">
    <property type="entry name" value="DJ-1/PfpI"/>
</dbReference>
<dbReference type="PANTHER" id="PTHR48094:SF11">
    <property type="entry name" value="GLUTATHIONE-INDEPENDENT GLYOXALASE HSP31-RELATED"/>
    <property type="match status" value="1"/>
</dbReference>
<dbReference type="EMBL" id="VIKS01000007">
    <property type="protein sequence ID" value="TQV87656.1"/>
    <property type="molecule type" value="Genomic_DNA"/>
</dbReference>
<sequence>MLFIILISTAGHANVDAKILIVLTSHSDLGNTGKKTGFWLPELTHPYYEFKDAGYSVDVASIEGGMAPLDAKAFQEADEYHQKFLNDAELMAKVIRSIPLSQVNPEDYKVILFAGGSGPMWDFPKNKDISRISSAIYERNGIVSAVCHGNAALIDIKLSDGKYLIADKRVSAFTNEEEQSLGTTEIVPFLLQDKLVERGAIHVYGKAWEENVVVEGRLITGQNPASAKKVARSIIEALRKQ</sequence>
<dbReference type="Pfam" id="PF01965">
    <property type="entry name" value="DJ-1_PfpI"/>
    <property type="match status" value="1"/>
</dbReference>
<proteinExistence type="inferred from homology"/>
<dbReference type="GO" id="GO:0016740">
    <property type="term" value="F:transferase activity"/>
    <property type="evidence" value="ECO:0007669"/>
    <property type="project" value="UniProtKB-KW"/>
</dbReference>
<dbReference type="InterPro" id="IPR050325">
    <property type="entry name" value="Prot/Nucl_acid_deglycase"/>
</dbReference>
<dbReference type="PANTHER" id="PTHR48094">
    <property type="entry name" value="PROTEIN/NUCLEIC ACID DEGLYCASE DJ-1-RELATED"/>
    <property type="match status" value="1"/>
</dbReference>
<name>A0A545UDW8_9GAMM</name>
<gene>
    <name evidence="5" type="ORF">FLL46_11985</name>
</gene>
<keyword evidence="2" id="KW-0456">Lyase</keyword>
<reference evidence="5 6" key="1">
    <citation type="submission" date="2019-07" db="EMBL/GenBank/DDBJ databases">
        <title>Draft genome for Aliikangiella sp. M105.</title>
        <authorList>
            <person name="Wang G."/>
        </authorList>
    </citation>
    <scope>NUCLEOTIDE SEQUENCE [LARGE SCALE GENOMIC DNA]</scope>
    <source>
        <strain evidence="5 6">M105</strain>
    </source>
</reference>
<dbReference type="AlphaFoldDB" id="A0A545UDW8"/>
<comment type="caution">
    <text evidence="5">The sequence shown here is derived from an EMBL/GenBank/DDBJ whole genome shotgun (WGS) entry which is preliminary data.</text>
</comment>
<dbReference type="GO" id="GO:0019172">
    <property type="term" value="F:glyoxalase III activity"/>
    <property type="evidence" value="ECO:0007669"/>
    <property type="project" value="TreeGrafter"/>
</dbReference>
<accession>A0A545UDW8</accession>
<feature type="domain" description="DJ-1/PfpI" evidence="4">
    <location>
        <begin position="42"/>
        <end position="236"/>
    </location>
</feature>
<evidence type="ECO:0000256" key="1">
    <source>
        <dbReference type="ARBA" id="ARBA00023016"/>
    </source>
</evidence>